<feature type="compositionally biased region" description="Basic and acidic residues" evidence="1">
    <location>
        <begin position="127"/>
        <end position="147"/>
    </location>
</feature>
<proteinExistence type="predicted"/>
<evidence type="ECO:0000256" key="1">
    <source>
        <dbReference type="SAM" id="MobiDB-lite"/>
    </source>
</evidence>
<comment type="caution">
    <text evidence="2">The sequence shown here is derived from an EMBL/GenBank/DDBJ whole genome shotgun (WGS) entry which is preliminary data.</text>
</comment>
<dbReference type="EMBL" id="BKCJ010360018">
    <property type="protein sequence ID" value="GFA04187.1"/>
    <property type="molecule type" value="Genomic_DNA"/>
</dbReference>
<organism evidence="2">
    <name type="scientific">Tanacetum cinerariifolium</name>
    <name type="common">Dalmatian daisy</name>
    <name type="synonym">Chrysanthemum cinerariifolium</name>
    <dbReference type="NCBI Taxonomy" id="118510"/>
    <lineage>
        <taxon>Eukaryota</taxon>
        <taxon>Viridiplantae</taxon>
        <taxon>Streptophyta</taxon>
        <taxon>Embryophyta</taxon>
        <taxon>Tracheophyta</taxon>
        <taxon>Spermatophyta</taxon>
        <taxon>Magnoliopsida</taxon>
        <taxon>eudicotyledons</taxon>
        <taxon>Gunneridae</taxon>
        <taxon>Pentapetalae</taxon>
        <taxon>asterids</taxon>
        <taxon>campanulids</taxon>
        <taxon>Asterales</taxon>
        <taxon>Asteraceae</taxon>
        <taxon>Asteroideae</taxon>
        <taxon>Anthemideae</taxon>
        <taxon>Anthemidinae</taxon>
        <taxon>Tanacetum</taxon>
    </lineage>
</organism>
<reference evidence="2" key="1">
    <citation type="journal article" date="2019" name="Sci. Rep.">
        <title>Draft genome of Tanacetum cinerariifolium, the natural source of mosquito coil.</title>
        <authorList>
            <person name="Yamashiro T."/>
            <person name="Shiraishi A."/>
            <person name="Satake H."/>
            <person name="Nakayama K."/>
        </authorList>
    </citation>
    <scope>NUCLEOTIDE SEQUENCE</scope>
</reference>
<evidence type="ECO:0000313" key="2">
    <source>
        <dbReference type="EMBL" id="GFA04187.1"/>
    </source>
</evidence>
<feature type="region of interest" description="Disordered" evidence="1">
    <location>
        <begin position="58"/>
        <end position="169"/>
    </location>
</feature>
<feature type="compositionally biased region" description="Basic residues" evidence="1">
    <location>
        <begin position="18"/>
        <end position="35"/>
    </location>
</feature>
<accession>A0A699J1V7</accession>
<gene>
    <name evidence="2" type="ORF">Tci_576159</name>
</gene>
<feature type="non-terminal residue" evidence="2">
    <location>
        <position position="1"/>
    </location>
</feature>
<name>A0A699J1V7_TANCI</name>
<dbReference type="AlphaFoldDB" id="A0A699J1V7"/>
<feature type="region of interest" description="Disordered" evidence="1">
    <location>
        <begin position="1"/>
        <end position="40"/>
    </location>
</feature>
<feature type="compositionally biased region" description="Acidic residues" evidence="1">
    <location>
        <begin position="104"/>
        <end position="117"/>
    </location>
</feature>
<sequence>SDPLGEKTDQAPKDYPGKRIKATSKVAKSGKKKPHAQGFETLSEIALTEAEQMKVITKRSKTDYHVSHASSSGTHEGTGVTPGVPDVPTYGSKEEQISWKSSNDENDDETESDNDGDDFVHINLSTFDEKGRHEEKLDEEKRHKEKPDEEEEGSDQRFHTPSHFVSTNDEAYDEGRDTEKNALLANVQATQVIDDTHVIMTVVTHAVKQQSSSVSPGFISKTLNLNPDTCIDSILNLSIESTSLVNVPVTTNDKIPPSSVTTLPPPPISLIHIVQQTPVSTPTIAPTNLSKLELKKILIDKMESNKLVYRSVQQKTLYEALIDAYETDKKEDPCESFNELIDPSLDFSAFMLNRLKVDTLTPELLAGLTFELMKGSCKSLVELEYFLKEVCKATTDQLALNNPEGHQYPHDLHKPLPLIPNLRVNRESARDVYSRSKIIAIKKLMIVEWHNYKHLEWITVRRDNDKLYTFKEGDYNKLRLQDIKYMLLLLVQGKLTNLNIEESLALDVSLQMFTRSIVIQKRVEDLQVGIKSYQNKLNLTKLDTYRSDLKCKTSYTTYFNLRGLIYQNKDKKNRLIRIDELHRFSDGTLNDIRSALNDILKRIRIEYLQQTV</sequence>
<protein>
    <submittedName>
        <fullName evidence="2">Uncharacterized protein</fullName>
    </submittedName>
</protein>
<feature type="compositionally biased region" description="Basic and acidic residues" evidence="1">
    <location>
        <begin position="1"/>
        <end position="17"/>
    </location>
</feature>